<dbReference type="Proteomes" id="UP000053144">
    <property type="component" value="Chromosome 10"/>
</dbReference>
<organism evidence="1 2">
    <name type="scientific">Phaseolus angularis</name>
    <name type="common">Azuki bean</name>
    <name type="synonym">Vigna angularis</name>
    <dbReference type="NCBI Taxonomy" id="3914"/>
    <lineage>
        <taxon>Eukaryota</taxon>
        <taxon>Viridiplantae</taxon>
        <taxon>Streptophyta</taxon>
        <taxon>Embryophyta</taxon>
        <taxon>Tracheophyta</taxon>
        <taxon>Spermatophyta</taxon>
        <taxon>Magnoliopsida</taxon>
        <taxon>eudicotyledons</taxon>
        <taxon>Gunneridae</taxon>
        <taxon>Pentapetalae</taxon>
        <taxon>rosids</taxon>
        <taxon>fabids</taxon>
        <taxon>Fabales</taxon>
        <taxon>Fabaceae</taxon>
        <taxon>Papilionoideae</taxon>
        <taxon>50 kb inversion clade</taxon>
        <taxon>NPAAA clade</taxon>
        <taxon>indigoferoid/millettioid clade</taxon>
        <taxon>Phaseoleae</taxon>
        <taxon>Vigna</taxon>
    </lineage>
</organism>
<reference evidence="2" key="1">
    <citation type="journal article" date="2015" name="Proc. Natl. Acad. Sci. U.S.A.">
        <title>Genome sequencing of adzuki bean (Vigna angularis) provides insight into high starch and low fat accumulation and domestication.</title>
        <authorList>
            <person name="Yang K."/>
            <person name="Tian Z."/>
            <person name="Chen C."/>
            <person name="Luo L."/>
            <person name="Zhao B."/>
            <person name="Wang Z."/>
            <person name="Yu L."/>
            <person name="Li Y."/>
            <person name="Sun Y."/>
            <person name="Li W."/>
            <person name="Chen Y."/>
            <person name="Li Y."/>
            <person name="Zhang Y."/>
            <person name="Ai D."/>
            <person name="Zhao J."/>
            <person name="Shang C."/>
            <person name="Ma Y."/>
            <person name="Wu B."/>
            <person name="Wang M."/>
            <person name="Gao L."/>
            <person name="Sun D."/>
            <person name="Zhang P."/>
            <person name="Guo F."/>
            <person name="Wang W."/>
            <person name="Li Y."/>
            <person name="Wang J."/>
            <person name="Varshney R.K."/>
            <person name="Wang J."/>
            <person name="Ling H.Q."/>
            <person name="Wan P."/>
        </authorList>
    </citation>
    <scope>NUCLEOTIDE SEQUENCE</scope>
    <source>
        <strain evidence="2">cv. Jingnong 6</strain>
    </source>
</reference>
<dbReference type="AlphaFoldDB" id="A0A0L9VK78"/>
<name>A0A0L9VK78_PHAAN</name>
<sequence length="171" mass="19757">MIITLSLRIPNIIMKDLGLSPVPNHTTYSFPIHTHNHTTCSFPIQAHSSRPILTAKGPASFLRKDLRVKMSAHHAPSIILNNDSETKQNIILPYKEGTTLERYSRFTHKAKESPYPVSHGSNKAWRSWFNQPRSLYSQGKQRSKTRENSGYLLDWKQAFKNDFFRGFYLPE</sequence>
<evidence type="ECO:0000313" key="2">
    <source>
        <dbReference type="Proteomes" id="UP000053144"/>
    </source>
</evidence>
<evidence type="ECO:0000313" key="1">
    <source>
        <dbReference type="EMBL" id="KOM55134.1"/>
    </source>
</evidence>
<dbReference type="Gramene" id="KOM55134">
    <property type="protein sequence ID" value="KOM55134"/>
    <property type="gene ID" value="LR48_Vigan10g102600"/>
</dbReference>
<dbReference type="EMBL" id="CM003380">
    <property type="protein sequence ID" value="KOM55134.1"/>
    <property type="molecule type" value="Genomic_DNA"/>
</dbReference>
<protein>
    <submittedName>
        <fullName evidence="1">Uncharacterized protein</fullName>
    </submittedName>
</protein>
<accession>A0A0L9VK78</accession>
<proteinExistence type="predicted"/>
<gene>
    <name evidence="1" type="ORF">LR48_Vigan10g102600</name>
</gene>